<dbReference type="GO" id="GO:0004029">
    <property type="term" value="F:aldehyde dehydrogenase (NAD+) activity"/>
    <property type="evidence" value="ECO:0007669"/>
    <property type="project" value="TreeGrafter"/>
</dbReference>
<reference evidence="2 5" key="2">
    <citation type="submission" date="2019-07" db="EMBL/GenBank/DDBJ databases">
        <title>Whole genome shotgun sequence of Staphylococcus arlettae NBRC 109765.</title>
        <authorList>
            <person name="Hosoyama A."/>
            <person name="Uohara A."/>
            <person name="Ohji S."/>
            <person name="Ichikawa N."/>
        </authorList>
    </citation>
    <scope>NUCLEOTIDE SEQUENCE [LARGE SCALE GENOMIC DNA]</scope>
    <source>
        <strain evidence="2 5">NBRC 109765</strain>
    </source>
</reference>
<protein>
    <submittedName>
        <fullName evidence="2 3">Epimerase</fullName>
        <ecNumber evidence="3">4.2.1.-</ecNumber>
        <ecNumber evidence="3">5.1.3.2</ecNumber>
    </submittedName>
</protein>
<dbReference type="STRING" id="1212545.SARL_04686"/>
<dbReference type="GO" id="GO:0016829">
    <property type="term" value="F:lyase activity"/>
    <property type="evidence" value="ECO:0007669"/>
    <property type="project" value="UniProtKB-KW"/>
</dbReference>
<dbReference type="OrthoDB" id="112777at2"/>
<evidence type="ECO:0000313" key="3">
    <source>
        <dbReference type="EMBL" id="SUJ30110.1"/>
    </source>
</evidence>
<dbReference type="InterPro" id="IPR001509">
    <property type="entry name" value="Epimerase_deHydtase"/>
</dbReference>
<dbReference type="EC" id="4.2.1.-" evidence="3"/>
<dbReference type="InterPro" id="IPR051783">
    <property type="entry name" value="NAD(P)-dependent_oxidoreduct"/>
</dbReference>
<dbReference type="EC" id="5.1.3.2" evidence="3"/>
<evidence type="ECO:0000313" key="5">
    <source>
        <dbReference type="Proteomes" id="UP000321598"/>
    </source>
</evidence>
<dbReference type="AlphaFoldDB" id="A0A380CX74"/>
<feature type="domain" description="NAD-dependent epimerase/dehydratase" evidence="1">
    <location>
        <begin position="5"/>
        <end position="225"/>
    </location>
</feature>
<dbReference type="GO" id="GO:0003978">
    <property type="term" value="F:UDP-glucose 4-epimerase activity"/>
    <property type="evidence" value="ECO:0007669"/>
    <property type="project" value="UniProtKB-EC"/>
</dbReference>
<proteinExistence type="predicted"/>
<reference evidence="3 4" key="1">
    <citation type="submission" date="2018-06" db="EMBL/GenBank/DDBJ databases">
        <authorList>
            <consortium name="Pathogen Informatics"/>
            <person name="Doyle S."/>
        </authorList>
    </citation>
    <scope>NUCLEOTIDE SEQUENCE [LARGE SCALE GENOMIC DNA]</scope>
    <source>
        <strain evidence="3 4">NCTC12413</strain>
    </source>
</reference>
<dbReference type="GO" id="GO:0005737">
    <property type="term" value="C:cytoplasm"/>
    <property type="evidence" value="ECO:0007669"/>
    <property type="project" value="TreeGrafter"/>
</dbReference>
<dbReference type="Proteomes" id="UP000254956">
    <property type="component" value="Unassembled WGS sequence"/>
</dbReference>
<dbReference type="EMBL" id="UGZE01000001">
    <property type="protein sequence ID" value="SUJ30110.1"/>
    <property type="molecule type" value="Genomic_DNA"/>
</dbReference>
<organism evidence="3 4">
    <name type="scientific">Staphylococcus arlettae</name>
    <dbReference type="NCBI Taxonomy" id="29378"/>
    <lineage>
        <taxon>Bacteria</taxon>
        <taxon>Bacillati</taxon>
        <taxon>Bacillota</taxon>
        <taxon>Bacilli</taxon>
        <taxon>Bacillales</taxon>
        <taxon>Staphylococcaceae</taxon>
        <taxon>Staphylococcus</taxon>
    </lineage>
</organism>
<evidence type="ECO:0000313" key="4">
    <source>
        <dbReference type="Proteomes" id="UP000254956"/>
    </source>
</evidence>
<evidence type="ECO:0000259" key="1">
    <source>
        <dbReference type="Pfam" id="PF01370"/>
    </source>
</evidence>
<evidence type="ECO:0000313" key="2">
    <source>
        <dbReference type="EMBL" id="GEP99356.1"/>
    </source>
</evidence>
<dbReference type="PANTHER" id="PTHR48079">
    <property type="entry name" value="PROTEIN YEEZ"/>
    <property type="match status" value="1"/>
</dbReference>
<sequence length="317" mass="35856">MKKAIVLGATGGTGEAVVSELLRRNIEVIAFGRSKNKLQNLISKYNNTNLSYALGDIFNYQSIENASVDVDIIFQCANVPYQEMEEKLPIIGNNVMKVADKLSKKIVIVDGIYVYGHQSAIGDENHPKLPHTKKGKIRLQFENLIFDSNKWKKAKPLIVRLPDYFGPSSQNSYLQPTINGVLNDKNTIFIGNLKTPREYIYLPDAAKMIVNIAEKDDAYGENWNIPGGNPISGKEIIHLARKITKYKKAIIPLNKTMIFLMGIFNPFMREITEMMYITKDGFILNNQKYKDRVGPIIKTDFEQALKETLSHNGKNKV</sequence>
<accession>A0A380CX74</accession>
<dbReference type="PANTHER" id="PTHR48079:SF6">
    <property type="entry name" value="NAD(P)-BINDING DOMAIN-CONTAINING PROTEIN-RELATED"/>
    <property type="match status" value="1"/>
</dbReference>
<dbReference type="Proteomes" id="UP000321598">
    <property type="component" value="Unassembled WGS sequence"/>
</dbReference>
<keyword evidence="5" id="KW-1185">Reference proteome</keyword>
<dbReference type="SUPFAM" id="SSF51735">
    <property type="entry name" value="NAD(P)-binding Rossmann-fold domains"/>
    <property type="match status" value="1"/>
</dbReference>
<gene>
    <name evidence="3" type="primary">capD_4</name>
    <name evidence="3" type="ORF">NCTC12413_02645</name>
    <name evidence="2" type="ORF">SAR03_03940</name>
</gene>
<dbReference type="InterPro" id="IPR036291">
    <property type="entry name" value="NAD(P)-bd_dom_sf"/>
</dbReference>
<dbReference type="Gene3D" id="3.40.50.720">
    <property type="entry name" value="NAD(P)-binding Rossmann-like Domain"/>
    <property type="match status" value="1"/>
</dbReference>
<dbReference type="Pfam" id="PF01370">
    <property type="entry name" value="Epimerase"/>
    <property type="match status" value="1"/>
</dbReference>
<dbReference type="RefSeq" id="WP_103388638.1">
    <property type="nucleotide sequence ID" value="NZ_BKAV01000002.1"/>
</dbReference>
<dbReference type="EMBL" id="BKAV01000002">
    <property type="protein sequence ID" value="GEP99356.1"/>
    <property type="molecule type" value="Genomic_DNA"/>
</dbReference>
<keyword evidence="3" id="KW-0456">Lyase</keyword>
<keyword evidence="3" id="KW-0413">Isomerase</keyword>
<name>A0A380CX74_9STAP</name>